<dbReference type="RefSeq" id="WP_138663800.1">
    <property type="nucleotide sequence ID" value="NZ_VANS01000010.1"/>
</dbReference>
<feature type="transmembrane region" description="Helical" evidence="1">
    <location>
        <begin position="213"/>
        <end position="236"/>
    </location>
</feature>
<protein>
    <submittedName>
        <fullName evidence="2">O-antigen ligase family protein</fullName>
    </submittedName>
</protein>
<dbReference type="Proteomes" id="UP000309550">
    <property type="component" value="Unassembled WGS sequence"/>
</dbReference>
<keyword evidence="3" id="KW-1185">Reference proteome</keyword>
<keyword evidence="1" id="KW-1133">Transmembrane helix</keyword>
<dbReference type="AlphaFoldDB" id="A0A5S3P7R5"/>
<feature type="transmembrane region" description="Helical" evidence="1">
    <location>
        <begin position="285"/>
        <end position="303"/>
    </location>
</feature>
<feature type="transmembrane region" description="Helical" evidence="1">
    <location>
        <begin position="163"/>
        <end position="181"/>
    </location>
</feature>
<evidence type="ECO:0000256" key="1">
    <source>
        <dbReference type="SAM" id="Phobius"/>
    </source>
</evidence>
<feature type="transmembrane region" description="Helical" evidence="1">
    <location>
        <begin position="375"/>
        <end position="400"/>
    </location>
</feature>
<accession>A0A5S3P7R5</accession>
<dbReference type="EMBL" id="VANS01000010">
    <property type="protein sequence ID" value="TMM49315.1"/>
    <property type="molecule type" value="Genomic_DNA"/>
</dbReference>
<name>A0A5S3P7R5_9RHOB</name>
<feature type="transmembrane region" description="Helical" evidence="1">
    <location>
        <begin position="248"/>
        <end position="273"/>
    </location>
</feature>
<comment type="caution">
    <text evidence="2">The sequence shown here is derived from an EMBL/GenBank/DDBJ whole genome shotgun (WGS) entry which is preliminary data.</text>
</comment>
<reference evidence="2 3" key="1">
    <citation type="submission" date="2019-05" db="EMBL/GenBank/DDBJ databases">
        <title>Sulfitobacter sabulilitoris sp. nov., isolated from a marine sand.</title>
        <authorList>
            <person name="Yoon J.-H."/>
        </authorList>
    </citation>
    <scope>NUCLEOTIDE SEQUENCE [LARGE SCALE GENOMIC DNA]</scope>
    <source>
        <strain evidence="2 3">HSMS-29</strain>
    </source>
</reference>
<feature type="transmembrane region" description="Helical" evidence="1">
    <location>
        <begin position="412"/>
        <end position="432"/>
    </location>
</feature>
<keyword evidence="1" id="KW-0472">Membrane</keyword>
<dbReference type="OrthoDB" id="7595044at2"/>
<proteinExistence type="predicted"/>
<gene>
    <name evidence="2" type="ORF">FDT80_18410</name>
</gene>
<feature type="transmembrane region" description="Helical" evidence="1">
    <location>
        <begin position="51"/>
        <end position="71"/>
    </location>
</feature>
<keyword evidence="2" id="KW-0436">Ligase</keyword>
<evidence type="ECO:0000313" key="3">
    <source>
        <dbReference type="Proteomes" id="UP000309550"/>
    </source>
</evidence>
<feature type="transmembrane region" description="Helical" evidence="1">
    <location>
        <begin position="6"/>
        <end position="24"/>
    </location>
</feature>
<keyword evidence="1" id="KW-0812">Transmembrane</keyword>
<dbReference type="GO" id="GO:0016874">
    <property type="term" value="F:ligase activity"/>
    <property type="evidence" value="ECO:0007669"/>
    <property type="project" value="UniProtKB-KW"/>
</dbReference>
<evidence type="ECO:0000313" key="2">
    <source>
        <dbReference type="EMBL" id="TMM49315.1"/>
    </source>
</evidence>
<feature type="transmembrane region" description="Helical" evidence="1">
    <location>
        <begin position="29"/>
        <end position="45"/>
    </location>
</feature>
<feature type="transmembrane region" description="Helical" evidence="1">
    <location>
        <begin position="83"/>
        <end position="102"/>
    </location>
</feature>
<sequence length="484" mass="53552">MPNAIAYLILMLWPVVCLVLFRTVALERALVWSILGGYLILPPLAEFNLPLVPAMDKVSIPNLSVLLILGFGMRTRLRLWPRARSAGVLVGLFLLCAIPTVVTNGDPLIFRVLAHSDPIVFRTDELPGLSLRDVGSVLINQALMIVPFLLARQFLATERGLRELLLALMVGGAVYALPALVEIRFSPQINVWVYGFFQHSFEQMMREGGFRPIVFLPHALWLALFFVMSLFAALTLARTAPPRARWKYIVTALYLAGVLFLCKSLASFAYAVVLAPLVLFAPPRWLIRVAALFAVIAVIYPMLRNTGLVPLDDIVAQAQAISAERAQSLEYRFDNEQALLARAAEKPLFGWGGWGRNLIRHSETAQILSIPDGRWIIVFGTFGWLGYIAELGLLTLPLVLLALRTRGARAVVSPHVAAVAMILGITMMDMLLNATLTPITWLAAGAVLGHAERLAPDRRAARYRFRIRPAMGQGTPRATRRTLL</sequence>
<organism evidence="2 3">
    <name type="scientific">Sulfitobacter sabulilitoris</name>
    <dbReference type="NCBI Taxonomy" id="2562655"/>
    <lineage>
        <taxon>Bacteria</taxon>
        <taxon>Pseudomonadati</taxon>
        <taxon>Pseudomonadota</taxon>
        <taxon>Alphaproteobacteria</taxon>
        <taxon>Rhodobacterales</taxon>
        <taxon>Roseobacteraceae</taxon>
        <taxon>Sulfitobacter</taxon>
    </lineage>
</organism>
<feature type="transmembrane region" description="Helical" evidence="1">
    <location>
        <begin position="134"/>
        <end position="151"/>
    </location>
</feature>